<dbReference type="InterPro" id="IPR000515">
    <property type="entry name" value="MetI-like"/>
</dbReference>
<keyword evidence="5 9" id="KW-0812">Transmembrane</keyword>
<keyword evidence="7 9" id="KW-1133">Transmembrane helix</keyword>
<name>A0A974PJH9_9HYPH</name>
<proteinExistence type="inferred from homology"/>
<feature type="transmembrane region" description="Helical" evidence="9">
    <location>
        <begin position="29"/>
        <end position="49"/>
    </location>
</feature>
<comment type="similarity">
    <text evidence="2">Belongs to the binding-protein-dependent transport system permease family. HisMQ subfamily.</text>
</comment>
<dbReference type="GO" id="GO:0043190">
    <property type="term" value="C:ATP-binding cassette (ABC) transporter complex"/>
    <property type="evidence" value="ECO:0007669"/>
    <property type="project" value="InterPro"/>
</dbReference>
<dbReference type="KEGG" id="xdi:EZH22_15935"/>
<evidence type="ECO:0000256" key="4">
    <source>
        <dbReference type="ARBA" id="ARBA00022475"/>
    </source>
</evidence>
<reference evidence="11 12" key="1">
    <citation type="submission" date="2020-10" db="EMBL/GenBank/DDBJ databases">
        <title>Degradation of 1,4-Dioxane by Xanthobacter sp. YN2, via a Novel Group-2 Soluble Di-Iron Monooxygenase.</title>
        <authorList>
            <person name="Ma F."/>
            <person name="Wang Y."/>
            <person name="Yang J."/>
            <person name="Guo H."/>
            <person name="Su D."/>
            <person name="Yu L."/>
        </authorList>
    </citation>
    <scope>NUCLEOTIDE SEQUENCE [LARGE SCALE GENOMIC DNA]</scope>
    <source>
        <strain evidence="11 12">YN2</strain>
    </source>
</reference>
<dbReference type="PROSITE" id="PS50928">
    <property type="entry name" value="ABC_TM1"/>
    <property type="match status" value="1"/>
</dbReference>
<sequence length="222" mass="23934">MDAFIAQFLNPAIMQAALPDIAEAFLRTVWLSLAIIFTGTLAGLALAVLRAVGKAPLTFAVRAYADVTRSLPPLVIIILWFFGLPYFGIRMSGFMVSWLVLSLVLAAFAEEIFWSGIKSIPKGQLEAARSTGLSFGAAMAHIILPQAIQHTLPPMTSRIISTVKNTALAATVATPDLLGVALTVQGKLANTTPLVMAAVAYLLMIYPLVILTKRIERRRAWG</sequence>
<dbReference type="Pfam" id="PF00528">
    <property type="entry name" value="BPD_transp_1"/>
    <property type="match status" value="1"/>
</dbReference>
<dbReference type="PANTHER" id="PTHR30614">
    <property type="entry name" value="MEMBRANE COMPONENT OF AMINO ACID ABC TRANSPORTER"/>
    <property type="match status" value="1"/>
</dbReference>
<dbReference type="GO" id="GO:0022857">
    <property type="term" value="F:transmembrane transporter activity"/>
    <property type="evidence" value="ECO:0007669"/>
    <property type="project" value="InterPro"/>
</dbReference>
<keyword evidence="8 9" id="KW-0472">Membrane</keyword>
<dbReference type="InterPro" id="IPR035906">
    <property type="entry name" value="MetI-like_sf"/>
</dbReference>
<keyword evidence="6" id="KW-0029">Amino-acid transport</keyword>
<evidence type="ECO:0000256" key="8">
    <source>
        <dbReference type="ARBA" id="ARBA00023136"/>
    </source>
</evidence>
<feature type="transmembrane region" description="Helical" evidence="9">
    <location>
        <begin position="194"/>
        <end position="212"/>
    </location>
</feature>
<dbReference type="AlphaFoldDB" id="A0A974PJH9"/>
<keyword evidence="12" id="KW-1185">Reference proteome</keyword>
<protein>
    <submittedName>
        <fullName evidence="11">Amino acid ABC transporter permease</fullName>
    </submittedName>
</protein>
<evidence type="ECO:0000313" key="11">
    <source>
        <dbReference type="EMBL" id="QRG04664.1"/>
    </source>
</evidence>
<dbReference type="RefSeq" id="WP_203191541.1">
    <property type="nucleotide sequence ID" value="NZ_CP063362.1"/>
</dbReference>
<evidence type="ECO:0000256" key="2">
    <source>
        <dbReference type="ARBA" id="ARBA00010072"/>
    </source>
</evidence>
<evidence type="ECO:0000313" key="12">
    <source>
        <dbReference type="Proteomes" id="UP000596427"/>
    </source>
</evidence>
<dbReference type="GO" id="GO:0006865">
    <property type="term" value="P:amino acid transport"/>
    <property type="evidence" value="ECO:0007669"/>
    <property type="project" value="UniProtKB-KW"/>
</dbReference>
<dbReference type="NCBIfam" id="TIGR01726">
    <property type="entry name" value="HEQRo_perm_3TM"/>
    <property type="match status" value="1"/>
</dbReference>
<dbReference type="CDD" id="cd06261">
    <property type="entry name" value="TM_PBP2"/>
    <property type="match status" value="1"/>
</dbReference>
<evidence type="ECO:0000256" key="7">
    <source>
        <dbReference type="ARBA" id="ARBA00022989"/>
    </source>
</evidence>
<feature type="transmembrane region" description="Helical" evidence="9">
    <location>
        <begin position="95"/>
        <end position="115"/>
    </location>
</feature>
<evidence type="ECO:0000256" key="6">
    <source>
        <dbReference type="ARBA" id="ARBA00022970"/>
    </source>
</evidence>
<keyword evidence="4" id="KW-1003">Cell membrane</keyword>
<organism evidence="11 12">
    <name type="scientific">Xanthobacter dioxanivorans</name>
    <dbReference type="NCBI Taxonomy" id="2528964"/>
    <lineage>
        <taxon>Bacteria</taxon>
        <taxon>Pseudomonadati</taxon>
        <taxon>Pseudomonadota</taxon>
        <taxon>Alphaproteobacteria</taxon>
        <taxon>Hyphomicrobiales</taxon>
        <taxon>Xanthobacteraceae</taxon>
        <taxon>Xanthobacter</taxon>
    </lineage>
</organism>
<evidence type="ECO:0000256" key="3">
    <source>
        <dbReference type="ARBA" id="ARBA00022448"/>
    </source>
</evidence>
<keyword evidence="3 9" id="KW-0813">Transport</keyword>
<evidence type="ECO:0000256" key="1">
    <source>
        <dbReference type="ARBA" id="ARBA00004429"/>
    </source>
</evidence>
<feature type="domain" description="ABC transmembrane type-1" evidence="10">
    <location>
        <begin position="25"/>
        <end position="212"/>
    </location>
</feature>
<evidence type="ECO:0000259" key="10">
    <source>
        <dbReference type="PROSITE" id="PS50928"/>
    </source>
</evidence>
<dbReference type="Gene3D" id="1.10.3720.10">
    <property type="entry name" value="MetI-like"/>
    <property type="match status" value="1"/>
</dbReference>
<dbReference type="Proteomes" id="UP000596427">
    <property type="component" value="Chromosome"/>
</dbReference>
<dbReference type="SUPFAM" id="SSF161098">
    <property type="entry name" value="MetI-like"/>
    <property type="match status" value="1"/>
</dbReference>
<gene>
    <name evidence="11" type="ORF">EZH22_15935</name>
</gene>
<comment type="subcellular location">
    <subcellularLocation>
        <location evidence="1">Cell inner membrane</location>
        <topology evidence="1">Multi-pass membrane protein</topology>
    </subcellularLocation>
    <subcellularLocation>
        <location evidence="9">Cell membrane</location>
        <topology evidence="9">Multi-pass membrane protein</topology>
    </subcellularLocation>
</comment>
<dbReference type="InterPro" id="IPR010065">
    <property type="entry name" value="AA_ABC_transptr_permease_3TM"/>
</dbReference>
<evidence type="ECO:0000256" key="5">
    <source>
        <dbReference type="ARBA" id="ARBA00022692"/>
    </source>
</evidence>
<dbReference type="EMBL" id="CP063362">
    <property type="protein sequence ID" value="QRG04664.1"/>
    <property type="molecule type" value="Genomic_DNA"/>
</dbReference>
<dbReference type="InterPro" id="IPR043429">
    <property type="entry name" value="ArtM/GltK/GlnP/TcyL/YhdX-like"/>
</dbReference>
<accession>A0A974PJH9</accession>
<feature type="transmembrane region" description="Helical" evidence="9">
    <location>
        <begin position="70"/>
        <end position="89"/>
    </location>
</feature>
<dbReference type="PANTHER" id="PTHR30614:SF0">
    <property type="entry name" value="L-CYSTINE TRANSPORT SYSTEM PERMEASE PROTEIN TCYL"/>
    <property type="match status" value="1"/>
</dbReference>
<evidence type="ECO:0000256" key="9">
    <source>
        <dbReference type="RuleBase" id="RU363032"/>
    </source>
</evidence>